<dbReference type="Gene3D" id="1.10.437.10">
    <property type="entry name" value="Blc2-like"/>
    <property type="match status" value="1"/>
</dbReference>
<dbReference type="PANTHER" id="PTHR11256">
    <property type="entry name" value="BCL-2 RELATED"/>
    <property type="match status" value="1"/>
</dbReference>
<evidence type="ECO:0000256" key="2">
    <source>
        <dbReference type="ARBA" id="ARBA00022703"/>
    </source>
</evidence>
<dbReference type="GO" id="GO:0001836">
    <property type="term" value="P:release of cytochrome c from mitochondria"/>
    <property type="evidence" value="ECO:0007669"/>
    <property type="project" value="TreeGrafter"/>
</dbReference>
<gene>
    <name evidence="5" type="ORF">RFH988_LOCUS19415</name>
    <name evidence="4" type="ORF">SEV965_LOCUS12459</name>
</gene>
<evidence type="ECO:0000313" key="4">
    <source>
        <dbReference type="EMBL" id="CAF1033914.1"/>
    </source>
</evidence>
<dbReference type="SMART" id="SM00337">
    <property type="entry name" value="BCL"/>
    <property type="match status" value="1"/>
</dbReference>
<dbReference type="SUPFAM" id="SSF56854">
    <property type="entry name" value="Bcl-2 inhibitors of programmed cell death"/>
    <property type="match status" value="1"/>
</dbReference>
<dbReference type="Pfam" id="PF00452">
    <property type="entry name" value="Bcl-2"/>
    <property type="match status" value="1"/>
</dbReference>
<evidence type="ECO:0000259" key="3">
    <source>
        <dbReference type="SMART" id="SM00337"/>
    </source>
</evidence>
<name>A0A814PAE4_9BILA</name>
<dbReference type="OrthoDB" id="6021377at2759"/>
<keyword evidence="2" id="KW-0053">Apoptosis</keyword>
<dbReference type="AlphaFoldDB" id="A0A814PAE4"/>
<accession>A0A814PAE4</accession>
<dbReference type="GO" id="GO:0005741">
    <property type="term" value="C:mitochondrial outer membrane"/>
    <property type="evidence" value="ECO:0007669"/>
    <property type="project" value="TreeGrafter"/>
</dbReference>
<dbReference type="InterPro" id="IPR036834">
    <property type="entry name" value="Bcl-2-like_sf"/>
</dbReference>
<dbReference type="GO" id="GO:0097192">
    <property type="term" value="P:extrinsic apoptotic signaling pathway in absence of ligand"/>
    <property type="evidence" value="ECO:0007669"/>
    <property type="project" value="TreeGrafter"/>
</dbReference>
<feature type="domain" description="Bcl-2 Bcl-2 homology region 1-3" evidence="3">
    <location>
        <begin position="35"/>
        <end position="136"/>
    </location>
</feature>
<dbReference type="EMBL" id="CAJNOU010000564">
    <property type="protein sequence ID" value="CAF1033914.1"/>
    <property type="molecule type" value="Genomic_DNA"/>
</dbReference>
<dbReference type="InterPro" id="IPR046371">
    <property type="entry name" value="Bcl-2_BH1-3"/>
</dbReference>
<evidence type="ECO:0000313" key="6">
    <source>
        <dbReference type="Proteomes" id="UP000663882"/>
    </source>
</evidence>
<dbReference type="GO" id="GO:0051400">
    <property type="term" value="F:BH domain binding"/>
    <property type="evidence" value="ECO:0007669"/>
    <property type="project" value="TreeGrafter"/>
</dbReference>
<organism evidence="5 6">
    <name type="scientific">Rotaria sordida</name>
    <dbReference type="NCBI Taxonomy" id="392033"/>
    <lineage>
        <taxon>Eukaryota</taxon>
        <taxon>Metazoa</taxon>
        <taxon>Spiralia</taxon>
        <taxon>Gnathifera</taxon>
        <taxon>Rotifera</taxon>
        <taxon>Eurotatoria</taxon>
        <taxon>Bdelloidea</taxon>
        <taxon>Philodinida</taxon>
        <taxon>Philodinidae</taxon>
        <taxon>Rotaria</taxon>
    </lineage>
</organism>
<sequence length="179" mass="21289">MHSNDNLTTRSIVTDYFNWRLKNKTLTNNRLYIIIRKIAYDCETLYYSQQTIFNFHFSSSIINLRNIHYEIANELFNDGIITWNRIITFISFSAILAEYLIQQQQNIDFIMSSIIDWTTNFIDINLHTWLESQNYWAGCLKIYDKTSQRRNSLSRYASILGTIGKNCMLTFGALYMRRT</sequence>
<proteinExistence type="inferred from homology"/>
<dbReference type="Proteomes" id="UP000663882">
    <property type="component" value="Unassembled WGS sequence"/>
</dbReference>
<comment type="similarity">
    <text evidence="1">Belongs to the Bcl-2 family.</text>
</comment>
<comment type="caution">
    <text evidence="5">The sequence shown here is derived from an EMBL/GenBank/DDBJ whole genome shotgun (WGS) entry which is preliminary data.</text>
</comment>
<dbReference type="GO" id="GO:0008630">
    <property type="term" value="P:intrinsic apoptotic signaling pathway in response to DNA damage"/>
    <property type="evidence" value="ECO:0007669"/>
    <property type="project" value="TreeGrafter"/>
</dbReference>
<dbReference type="PANTHER" id="PTHR11256:SF50">
    <property type="entry name" value="APOPTOSIS REGULATOR CED-9"/>
    <property type="match status" value="1"/>
</dbReference>
<dbReference type="GO" id="GO:0042981">
    <property type="term" value="P:regulation of apoptotic process"/>
    <property type="evidence" value="ECO:0007669"/>
    <property type="project" value="InterPro"/>
</dbReference>
<protein>
    <recommendedName>
        <fullName evidence="3">Bcl-2 Bcl-2 homology region 1-3 domain-containing protein</fullName>
    </recommendedName>
</protein>
<reference evidence="5" key="1">
    <citation type="submission" date="2021-02" db="EMBL/GenBank/DDBJ databases">
        <authorList>
            <person name="Nowell W R."/>
        </authorList>
    </citation>
    <scope>NUCLEOTIDE SEQUENCE</scope>
</reference>
<dbReference type="Proteomes" id="UP000663889">
    <property type="component" value="Unassembled WGS sequence"/>
</dbReference>
<evidence type="ECO:0000256" key="1">
    <source>
        <dbReference type="ARBA" id="ARBA00009458"/>
    </source>
</evidence>
<dbReference type="PROSITE" id="PS50062">
    <property type="entry name" value="BCL2_FAMILY"/>
    <property type="match status" value="1"/>
</dbReference>
<dbReference type="InterPro" id="IPR026298">
    <property type="entry name" value="Bcl-2_fam"/>
</dbReference>
<dbReference type="PRINTS" id="PR01862">
    <property type="entry name" value="BCL2FAMILY"/>
</dbReference>
<evidence type="ECO:0000313" key="5">
    <source>
        <dbReference type="EMBL" id="CAF1102954.1"/>
    </source>
</evidence>
<dbReference type="InterPro" id="IPR002475">
    <property type="entry name" value="Bcl2-like"/>
</dbReference>
<dbReference type="EMBL" id="CAJNOO010001135">
    <property type="protein sequence ID" value="CAF1102954.1"/>
    <property type="molecule type" value="Genomic_DNA"/>
</dbReference>
<dbReference type="CDD" id="cd06845">
    <property type="entry name" value="Bcl-2_like"/>
    <property type="match status" value="1"/>
</dbReference>